<protein>
    <submittedName>
        <fullName evidence="1">Uncharacterized protein</fullName>
    </submittedName>
</protein>
<organism evidence="1 2">
    <name type="scientific">Citrus sinensis</name>
    <name type="common">Sweet orange</name>
    <name type="synonym">Citrus aurantium var. sinensis</name>
    <dbReference type="NCBI Taxonomy" id="2711"/>
    <lineage>
        <taxon>Eukaryota</taxon>
        <taxon>Viridiplantae</taxon>
        <taxon>Streptophyta</taxon>
        <taxon>Embryophyta</taxon>
        <taxon>Tracheophyta</taxon>
        <taxon>Spermatophyta</taxon>
        <taxon>Magnoliopsida</taxon>
        <taxon>eudicotyledons</taxon>
        <taxon>Gunneridae</taxon>
        <taxon>Pentapetalae</taxon>
        <taxon>rosids</taxon>
        <taxon>malvids</taxon>
        <taxon>Sapindales</taxon>
        <taxon>Rutaceae</taxon>
        <taxon>Aurantioideae</taxon>
        <taxon>Citrus</taxon>
    </lineage>
</organism>
<gene>
    <name evidence="1" type="ORF">KPL71_011175</name>
</gene>
<sequence length="1292" mass="146885">MTNKVDLEKFTGQNDFNMWRIKMEALLITQGLGDAIDPVIKSENTEASSSRTPEQMAEIDKKARSTIILSLGDSVIREVAKEKTVAGLWAKLEQLYMTKSLANRLYIKKKIDESKALLLISSLPKSYEHFVDALLYGRQSLSLEEVKSALGTKKLKDKQDNSESESSEGLMARGRSEKREYKGKKQGRSKSKQKHLKCFHCHKEGHFKRDCPERKTKQKEPKEKSGNAAIATEETSFETAEVLIATKEKTQGQWVLDSGCTFHMSPNRNYFTTYQSCDGGMVLMGNNSVCKVVGIGTVSLKMYDDMVRELTQVRHVPELKRNLISIGMRDQTGCVIKAENGTLKVIRGSIVIMKGTKQNGLYVLNGHTTVGEASVTEKSEDKAKLWHLRLGHMSERGLKELKKKGVFGSDKLSSLGFCEDCILGKASRLKFESAVHSTKERLAYIHSDLWGPAQVDSLGGCRYFLSLIDDYSRMVWVYVLKTKDEVLERFKRWKILVETQTSLKVKALRTDNGMEFCNKEFGDFCERHGIMRHKTVIHTPQQNGLAKRMNRTLMDKVRCMLLYSKLPKSLWAEALNTACYLVNRSPSTAIECKTPIELWSGRVADYSKLRIFGCVAYAHVKQGKLEPRALKCRFLGYPDGVKGYRLWCIDLKPPKCIISRDVTFNESEILNNSKATESKEYRSEIKPGSIQFQVESHEQDMIESETEEDAGRVADGSDGVQESEPAENENNSYQLVRDRKRRAVRPPKRYAVADLIAYALTAAQEINEEEPRTYKEAINNRDKLKWKKAMDEEIESLMKNGTWKLIVRPEKRKTVSCKWIFKIKEGISDAEPSRFKARLVARGFTQREGIDFNEIFSPVVKHASIRVILALVAIQDMYLEQMDVKTAFLHGELQEEIVMEQPEGYVVSGKEDHVCLLKKSLYGLKQSPRQWYLKFDSFMTKHAYKRSNYDCCVYFKDIGDGKMIYLMLYVDDMLIACHSINEISHLKDLLSSEFDMKDLGAARKILGMEIIRDRRRKLMFLTQQGYVKKVLLRFGMHEFKSVQTPLANHFKLSAAQCPQTDAEQGKMARIPYSSAVGSLMYAMVLTRPDISHAVSIVSRFMANPGYEHWRAVQWIMRYLKSTMEFGLLYGGLKQEGHKLVGYVDSDFAGDLDKRRSQTCFIFTLGGCTVNWKATLQSVVALSTTEAEYTAAAEAFKEAIWLKGMVSELGAKQETVEVYCDSQSAIHLSKNQTHHERTKHIDVKLHFVRLEVSKGTVKMLKVHTDQNPADMLTKAVPSAKLNFCLSLAGICSF</sequence>
<evidence type="ECO:0000313" key="1">
    <source>
        <dbReference type="EMBL" id="KAH9767169.1"/>
    </source>
</evidence>
<dbReference type="Proteomes" id="UP000829398">
    <property type="component" value="Chromosome 4"/>
</dbReference>
<proteinExistence type="predicted"/>
<evidence type="ECO:0000313" key="2">
    <source>
        <dbReference type="Proteomes" id="UP000829398"/>
    </source>
</evidence>
<comment type="caution">
    <text evidence="1">The sequence shown here is derived from an EMBL/GenBank/DDBJ whole genome shotgun (WGS) entry which is preliminary data.</text>
</comment>
<accession>A0ACB8L1C0</accession>
<dbReference type="EMBL" id="CM039173">
    <property type="protein sequence ID" value="KAH9767169.1"/>
    <property type="molecule type" value="Genomic_DNA"/>
</dbReference>
<reference evidence="2" key="1">
    <citation type="journal article" date="2023" name="Hortic. Res.">
        <title>A chromosome-level phased genome enabling allele-level studies in sweet orange: a case study on citrus Huanglongbing tolerance.</title>
        <authorList>
            <person name="Wu B."/>
            <person name="Yu Q."/>
            <person name="Deng Z."/>
            <person name="Duan Y."/>
            <person name="Luo F."/>
            <person name="Gmitter F. Jr."/>
        </authorList>
    </citation>
    <scope>NUCLEOTIDE SEQUENCE [LARGE SCALE GENOMIC DNA]</scope>
    <source>
        <strain evidence="2">cv. Valencia</strain>
    </source>
</reference>
<name>A0ACB8L1C0_CITSI</name>
<keyword evidence="2" id="KW-1185">Reference proteome</keyword>